<dbReference type="OrthoDB" id="1913984at2759"/>
<sequence>METLEPATPSSSKSENSDNRNHSLTPSPLPPSVARLWRPAAQRNLRNQWSKLAAYWKQWASSSSAGRSHATCLVNAYLSQTYIPSMDLGVLSNISGIREKASLKLYKQQELHRRKLLSSYKDMVTVVTHLVKTSKSMRCYQKGASSSPLVQFSGCSEDKNDAGDGGGIPVFTFWSISWFEKLAEELVLMVAQELILKRLLVVEFLSIGCEEVSMVNRLNWSDELYPREFDDLGTCNLCSGETCKPIHPRLHVQNSEISASPCGNQQPNKEVMQVYLTTWLAEVNIDTNRVDEIIAVIGEEMHVSLS</sequence>
<gene>
    <name evidence="2" type="ORF">FNV43_RR20850</name>
</gene>
<keyword evidence="3" id="KW-1185">Reference proteome</keyword>
<dbReference type="EMBL" id="VOIH02000009">
    <property type="protein sequence ID" value="KAF3438094.1"/>
    <property type="molecule type" value="Genomic_DNA"/>
</dbReference>
<comment type="caution">
    <text evidence="2">The sequence shown here is derived from an EMBL/GenBank/DDBJ whole genome shotgun (WGS) entry which is preliminary data.</text>
</comment>
<accession>A0A8K0E1Y5</accession>
<evidence type="ECO:0000313" key="3">
    <source>
        <dbReference type="Proteomes" id="UP000796880"/>
    </source>
</evidence>
<reference evidence="2" key="1">
    <citation type="submission" date="2020-03" db="EMBL/GenBank/DDBJ databases">
        <title>A high-quality chromosome-level genome assembly of a woody plant with both climbing and erect habits, Rhamnella rubrinervis.</title>
        <authorList>
            <person name="Lu Z."/>
            <person name="Yang Y."/>
            <person name="Zhu X."/>
            <person name="Sun Y."/>
        </authorList>
    </citation>
    <scope>NUCLEOTIDE SEQUENCE</scope>
    <source>
        <strain evidence="2">BYM</strain>
        <tissue evidence="2">Leaf</tissue>
    </source>
</reference>
<dbReference type="AlphaFoldDB" id="A0A8K0E1Y5"/>
<evidence type="ECO:0000256" key="1">
    <source>
        <dbReference type="SAM" id="MobiDB-lite"/>
    </source>
</evidence>
<name>A0A8K0E1Y5_9ROSA</name>
<dbReference type="PANTHER" id="PTHR15827:SF2">
    <property type="entry name" value="CYCLIN-DEPENDENT KINASE 2-INTERACTING PROTEIN"/>
    <property type="match status" value="1"/>
</dbReference>
<feature type="region of interest" description="Disordered" evidence="1">
    <location>
        <begin position="1"/>
        <end position="33"/>
    </location>
</feature>
<dbReference type="PANTHER" id="PTHR15827">
    <property type="entry name" value="CYCLIN-DEPENDENT KINASE 2-INTERACTING PROTEIN"/>
    <property type="match status" value="1"/>
</dbReference>
<evidence type="ECO:0000313" key="2">
    <source>
        <dbReference type="EMBL" id="KAF3438094.1"/>
    </source>
</evidence>
<dbReference type="Proteomes" id="UP000796880">
    <property type="component" value="Unassembled WGS sequence"/>
</dbReference>
<proteinExistence type="predicted"/>
<organism evidence="2 3">
    <name type="scientific">Rhamnella rubrinervis</name>
    <dbReference type="NCBI Taxonomy" id="2594499"/>
    <lineage>
        <taxon>Eukaryota</taxon>
        <taxon>Viridiplantae</taxon>
        <taxon>Streptophyta</taxon>
        <taxon>Embryophyta</taxon>
        <taxon>Tracheophyta</taxon>
        <taxon>Spermatophyta</taxon>
        <taxon>Magnoliopsida</taxon>
        <taxon>eudicotyledons</taxon>
        <taxon>Gunneridae</taxon>
        <taxon>Pentapetalae</taxon>
        <taxon>rosids</taxon>
        <taxon>fabids</taxon>
        <taxon>Rosales</taxon>
        <taxon>Rhamnaceae</taxon>
        <taxon>rhamnoid group</taxon>
        <taxon>Rhamneae</taxon>
        <taxon>Rhamnella</taxon>
    </lineage>
</organism>
<protein>
    <submittedName>
        <fullName evidence="2">Uncharacterized protein</fullName>
    </submittedName>
</protein>